<gene>
    <name evidence="3" type="ORF">ACFQAV_05195</name>
</gene>
<dbReference type="EC" id="2.4.-.-" evidence="3"/>
<comment type="caution">
    <text evidence="3">The sequence shown here is derived from an EMBL/GenBank/DDBJ whole genome shotgun (WGS) entry which is preliminary data.</text>
</comment>
<reference evidence="4" key="1">
    <citation type="journal article" date="2019" name="Int. J. Syst. Evol. Microbiol.">
        <title>The Global Catalogue of Microorganisms (GCM) 10K type strain sequencing project: providing services to taxonomists for standard genome sequencing and annotation.</title>
        <authorList>
            <consortium name="The Broad Institute Genomics Platform"/>
            <consortium name="The Broad Institute Genome Sequencing Center for Infectious Disease"/>
            <person name="Wu L."/>
            <person name="Ma J."/>
        </authorList>
    </citation>
    <scope>NUCLEOTIDE SEQUENCE [LARGE SCALE GENOMIC DNA]</scope>
    <source>
        <strain evidence="4">CCM 8927</strain>
    </source>
</reference>
<keyword evidence="3" id="KW-0808">Transferase</keyword>
<dbReference type="EMBL" id="JBHSSF010000012">
    <property type="protein sequence ID" value="MFC6176223.1"/>
    <property type="molecule type" value="Genomic_DNA"/>
</dbReference>
<dbReference type="InterPro" id="IPR028098">
    <property type="entry name" value="Glyco_trans_4-like_N"/>
</dbReference>
<dbReference type="InterPro" id="IPR050194">
    <property type="entry name" value="Glycosyltransferase_grp1"/>
</dbReference>
<protein>
    <submittedName>
        <fullName evidence="3">Glycosyltransferase</fullName>
        <ecNumber evidence="3">2.4.-.-</ecNumber>
    </submittedName>
</protein>
<keyword evidence="4" id="KW-1185">Reference proteome</keyword>
<feature type="domain" description="Glycosyl transferase family 1" evidence="1">
    <location>
        <begin position="187"/>
        <end position="305"/>
    </location>
</feature>
<evidence type="ECO:0000259" key="1">
    <source>
        <dbReference type="Pfam" id="PF00534"/>
    </source>
</evidence>
<organism evidence="3 4">
    <name type="scientific">Companilactobacillus huachuanensis</name>
    <dbReference type="NCBI Taxonomy" id="2559914"/>
    <lineage>
        <taxon>Bacteria</taxon>
        <taxon>Bacillati</taxon>
        <taxon>Bacillota</taxon>
        <taxon>Bacilli</taxon>
        <taxon>Lactobacillales</taxon>
        <taxon>Lactobacillaceae</taxon>
        <taxon>Companilactobacillus</taxon>
    </lineage>
</organism>
<dbReference type="SUPFAM" id="SSF53756">
    <property type="entry name" value="UDP-Glycosyltransferase/glycogen phosphorylase"/>
    <property type="match status" value="1"/>
</dbReference>
<dbReference type="InterPro" id="IPR001296">
    <property type="entry name" value="Glyco_trans_1"/>
</dbReference>
<evidence type="ECO:0000313" key="4">
    <source>
        <dbReference type="Proteomes" id="UP001596288"/>
    </source>
</evidence>
<dbReference type="Proteomes" id="UP001596288">
    <property type="component" value="Unassembled WGS sequence"/>
</dbReference>
<dbReference type="Gene3D" id="3.40.50.2000">
    <property type="entry name" value="Glycogen Phosphorylase B"/>
    <property type="match status" value="2"/>
</dbReference>
<sequence length="349" mass="40293">MKKIVHIVESFGGGVFSYLSDLTSGLSNRYDITILYGRRQQTPENVTNYFPENVKLIEIKSFTRNLNPLADLKSFIEISKLLKKINPDIIHLHSSKAGAIGRLLFYKSNQKVFYTPHGYAFLNNRDNNLKSHFYFYIEKALGFRKVQTIACSKSEYLESLKVTKYSGFISNSIDTEKLNEYFTDNSNTDNSIFTVGRIDEQKNPALFNEIAKSMPNVNFIWFGDGDKRSQLSSDNIKITGWMPREELLSKIQKPKYFILTSKWEGLPISLLEAMYLEKICFVTDVPGNNDAITNNIDGYLFKNKQQFLENFRSKNISLGTLSKKKVEEKFSKEKMIDDYIGIYERGNYD</sequence>
<dbReference type="PANTHER" id="PTHR45947:SF3">
    <property type="entry name" value="SULFOQUINOVOSYL TRANSFERASE SQD2"/>
    <property type="match status" value="1"/>
</dbReference>
<dbReference type="GO" id="GO:0016757">
    <property type="term" value="F:glycosyltransferase activity"/>
    <property type="evidence" value="ECO:0007669"/>
    <property type="project" value="UniProtKB-KW"/>
</dbReference>
<keyword evidence="3" id="KW-0328">Glycosyltransferase</keyword>
<dbReference type="RefSeq" id="WP_171000497.1">
    <property type="nucleotide sequence ID" value="NZ_BJDF01000009.1"/>
</dbReference>
<accession>A0ABW1RNC2</accession>
<proteinExistence type="predicted"/>
<dbReference type="PANTHER" id="PTHR45947">
    <property type="entry name" value="SULFOQUINOVOSYL TRANSFERASE SQD2"/>
    <property type="match status" value="1"/>
</dbReference>
<name>A0ABW1RNC2_9LACO</name>
<dbReference type="Pfam" id="PF00534">
    <property type="entry name" value="Glycos_transf_1"/>
    <property type="match status" value="1"/>
</dbReference>
<evidence type="ECO:0000259" key="2">
    <source>
        <dbReference type="Pfam" id="PF13439"/>
    </source>
</evidence>
<dbReference type="Pfam" id="PF13439">
    <property type="entry name" value="Glyco_transf_4"/>
    <property type="match status" value="1"/>
</dbReference>
<evidence type="ECO:0000313" key="3">
    <source>
        <dbReference type="EMBL" id="MFC6176223.1"/>
    </source>
</evidence>
<feature type="domain" description="Glycosyltransferase subfamily 4-like N-terminal" evidence="2">
    <location>
        <begin position="13"/>
        <end position="176"/>
    </location>
</feature>